<evidence type="ECO:0000313" key="4">
    <source>
        <dbReference type="EMBL" id="GAD66256.1"/>
    </source>
</evidence>
<sequence length="148" mass="16767">MAQTKSQRIQTFFRSVGDDIKLYHQLLPLLKKQQTLYLAFNGPELSENIRQQVPILNQLSQSAQQRAQCMESLGLPASEQGVQSLLKVLPTTLRNQATRQWQSLHQLVDECQQCNQNNGKSSAAFHEMLSQLVSPGQHTYQEQTFPSA</sequence>
<proteinExistence type="inferred from homology"/>
<comment type="caution">
    <text evidence="4">The sequence shown here is derived from an EMBL/GenBank/DDBJ whole genome shotgun (WGS) entry which is preliminary data.</text>
</comment>
<dbReference type="eggNOG" id="ENOG50337DD">
    <property type="taxonomic scope" value="Bacteria"/>
</dbReference>
<gene>
    <name evidence="4" type="ORF">VPR01S_03_01650</name>
</gene>
<evidence type="ECO:0008006" key="6">
    <source>
        <dbReference type="Google" id="ProtNLM"/>
    </source>
</evidence>
<dbReference type="SUPFAM" id="SSF140566">
    <property type="entry name" value="FlgN-like"/>
    <property type="match status" value="1"/>
</dbReference>
<comment type="function">
    <text evidence="1">Required for the efficient initiation of filament assembly.</text>
</comment>
<evidence type="ECO:0000256" key="1">
    <source>
        <dbReference type="ARBA" id="ARBA00002397"/>
    </source>
</evidence>
<name>U2ZEZ1_VIBPR</name>
<keyword evidence="5" id="KW-1185">Reference proteome</keyword>
<dbReference type="Pfam" id="PF05130">
    <property type="entry name" value="FlgN"/>
    <property type="match status" value="1"/>
</dbReference>
<dbReference type="Proteomes" id="UP000016570">
    <property type="component" value="Unassembled WGS sequence"/>
</dbReference>
<protein>
    <recommendedName>
        <fullName evidence="6">Flagellar protein FlgN</fullName>
    </recommendedName>
</protein>
<evidence type="ECO:0000256" key="3">
    <source>
        <dbReference type="ARBA" id="ARBA00022795"/>
    </source>
</evidence>
<dbReference type="AlphaFoldDB" id="U2ZEZ1"/>
<dbReference type="InterPro" id="IPR036679">
    <property type="entry name" value="FlgN-like_sf"/>
</dbReference>
<dbReference type="STRING" id="1219065.VPR01S_03_01650"/>
<dbReference type="Gene3D" id="1.20.58.300">
    <property type="entry name" value="FlgN-like"/>
    <property type="match status" value="1"/>
</dbReference>
<dbReference type="RefSeq" id="WP_021704246.1">
    <property type="nucleotide sequence ID" value="NZ_BATJ01000003.1"/>
</dbReference>
<dbReference type="InterPro" id="IPR007809">
    <property type="entry name" value="FlgN-like"/>
</dbReference>
<accession>U2ZEZ1</accession>
<reference evidence="4 5" key="1">
    <citation type="submission" date="2013-09" db="EMBL/GenBank/DDBJ databases">
        <title>Whole genome shotgun sequence of Vibrio proteolyticus NBRC 13287.</title>
        <authorList>
            <person name="Isaki S."/>
            <person name="Hosoyama A."/>
            <person name="Numata M."/>
            <person name="Hashimoto M."/>
            <person name="Hosoyama Y."/>
            <person name="Tsuchikane K."/>
            <person name="Noguchi M."/>
            <person name="Hirakata S."/>
            <person name="Ichikawa N."/>
            <person name="Ohji S."/>
            <person name="Yamazoe A."/>
            <person name="Fujita N."/>
        </authorList>
    </citation>
    <scope>NUCLEOTIDE SEQUENCE [LARGE SCALE GENOMIC DNA]</scope>
    <source>
        <strain evidence="4 5">NBRC 13287</strain>
    </source>
</reference>
<dbReference type="GO" id="GO:0044780">
    <property type="term" value="P:bacterial-type flagellum assembly"/>
    <property type="evidence" value="ECO:0007669"/>
    <property type="project" value="InterPro"/>
</dbReference>
<comment type="similarity">
    <text evidence="2">Belongs to the FlgN family.</text>
</comment>
<keyword evidence="3" id="KW-1005">Bacterial flagellum biogenesis</keyword>
<evidence type="ECO:0000313" key="5">
    <source>
        <dbReference type="Proteomes" id="UP000016570"/>
    </source>
</evidence>
<organism evidence="4 5">
    <name type="scientific">Vibrio proteolyticus NBRC 13287</name>
    <dbReference type="NCBI Taxonomy" id="1219065"/>
    <lineage>
        <taxon>Bacteria</taxon>
        <taxon>Pseudomonadati</taxon>
        <taxon>Pseudomonadota</taxon>
        <taxon>Gammaproteobacteria</taxon>
        <taxon>Vibrionales</taxon>
        <taxon>Vibrionaceae</taxon>
        <taxon>Vibrio</taxon>
    </lineage>
</organism>
<dbReference type="EMBL" id="BATJ01000003">
    <property type="protein sequence ID" value="GAD66256.1"/>
    <property type="molecule type" value="Genomic_DNA"/>
</dbReference>
<evidence type="ECO:0000256" key="2">
    <source>
        <dbReference type="ARBA" id="ARBA00007703"/>
    </source>
</evidence>